<dbReference type="Pfam" id="PF00072">
    <property type="entry name" value="Response_reg"/>
    <property type="match status" value="1"/>
</dbReference>
<keyword evidence="6" id="KW-1185">Reference proteome</keyword>
<evidence type="ECO:0000313" key="5">
    <source>
        <dbReference type="EMBL" id="TGL42383.1"/>
    </source>
</evidence>
<dbReference type="RefSeq" id="WP_135645356.1">
    <property type="nucleotide sequence ID" value="NZ_RQER01000006.1"/>
</dbReference>
<dbReference type="InterPro" id="IPR001789">
    <property type="entry name" value="Sig_transdc_resp-reg_receiver"/>
</dbReference>
<dbReference type="PROSITE" id="PS50110">
    <property type="entry name" value="RESPONSE_REGULATORY"/>
    <property type="match status" value="1"/>
</dbReference>
<evidence type="ECO:0000313" key="7">
    <source>
        <dbReference type="Proteomes" id="UP000297946"/>
    </source>
</evidence>
<reference evidence="5" key="1">
    <citation type="submission" date="2018-10" db="EMBL/GenBank/DDBJ databases">
        <authorList>
            <person name="Vincent A.T."/>
            <person name="Schiettekatte O."/>
            <person name="Bourhy P."/>
            <person name="Veyrier F.J."/>
            <person name="Picardeau M."/>
        </authorList>
    </citation>
    <scope>NUCLEOTIDE SEQUENCE</scope>
    <source>
        <strain evidence="5">201702690</strain>
    </source>
</reference>
<comment type="caution">
    <text evidence="4">The sequence shown here is derived from an EMBL/GenBank/DDBJ whole genome shotgun (WGS) entry which is preliminary data.</text>
</comment>
<organism evidence="4 7">
    <name type="scientific">Leptospira langatensis</name>
    <dbReference type="NCBI Taxonomy" id="2484983"/>
    <lineage>
        <taxon>Bacteria</taxon>
        <taxon>Pseudomonadati</taxon>
        <taxon>Spirochaetota</taxon>
        <taxon>Spirochaetia</taxon>
        <taxon>Leptospirales</taxon>
        <taxon>Leptospiraceae</taxon>
        <taxon>Leptospira</taxon>
    </lineage>
</organism>
<evidence type="ECO:0000313" key="6">
    <source>
        <dbReference type="Proteomes" id="UP000297273"/>
    </source>
</evidence>
<dbReference type="AlphaFoldDB" id="A0A5F1ZVA2"/>
<name>A0A5F1ZVA2_9LEPT</name>
<feature type="modified residue" description="4-aspartylphosphate" evidence="2">
    <location>
        <position position="66"/>
    </location>
</feature>
<dbReference type="OrthoDB" id="9802066at2"/>
<evidence type="ECO:0000256" key="1">
    <source>
        <dbReference type="ARBA" id="ARBA00022553"/>
    </source>
</evidence>
<dbReference type="Proteomes" id="UP000297946">
    <property type="component" value="Unassembled WGS sequence"/>
</dbReference>
<sequence length="134" mass="14947">METKTRQEAILCVDDEAIILITLQKELKKQMGDEYLYETAMSGNEALEIIDDLVSAGVSVILILSDWLMPGLKGDEFLVLVHQKYPNIRSILVTGHVDAEAADRVKREAGTYAVIPKPWDVKKLMDAVRVCCGK</sequence>
<keyword evidence="1 2" id="KW-0597">Phosphoprotein</keyword>
<dbReference type="PANTHER" id="PTHR44591">
    <property type="entry name" value="STRESS RESPONSE REGULATOR PROTEIN 1"/>
    <property type="match status" value="1"/>
</dbReference>
<reference evidence="6 7" key="2">
    <citation type="journal article" date="2019" name="PLoS Negl. Trop. Dis.">
        <title>Revisiting the worldwide diversity of Leptospira species in the environment.</title>
        <authorList>
            <person name="Vincent A.T."/>
            <person name="Schiettekatte O."/>
            <person name="Bourhy P."/>
            <person name="Veyrier F.J."/>
            <person name="Picardeau M."/>
        </authorList>
    </citation>
    <scope>NUCLEOTIDE SEQUENCE [LARGE SCALE GENOMIC DNA]</scope>
    <source>
        <strain evidence="6">201702690</strain>
        <strain evidence="4 7">SSW18</strain>
    </source>
</reference>
<evidence type="ECO:0000259" key="3">
    <source>
        <dbReference type="PROSITE" id="PS50110"/>
    </source>
</evidence>
<dbReference type="PANTHER" id="PTHR44591:SF19">
    <property type="entry name" value="TWO-COMPONENT RESPONSE REGULATOR-RELATED"/>
    <property type="match status" value="1"/>
</dbReference>
<proteinExistence type="predicted"/>
<dbReference type="EMBL" id="RQGC01000004">
    <property type="protein sequence ID" value="TGL42383.1"/>
    <property type="molecule type" value="Genomic_DNA"/>
</dbReference>
<evidence type="ECO:0000313" key="4">
    <source>
        <dbReference type="EMBL" id="TGK01165.1"/>
    </source>
</evidence>
<dbReference type="Proteomes" id="UP000297273">
    <property type="component" value="Unassembled WGS sequence"/>
</dbReference>
<feature type="domain" description="Response regulatory" evidence="3">
    <location>
        <begin position="9"/>
        <end position="132"/>
    </location>
</feature>
<dbReference type="Gene3D" id="3.40.50.2300">
    <property type="match status" value="1"/>
</dbReference>
<protein>
    <submittedName>
        <fullName evidence="4">Response regulator</fullName>
    </submittedName>
</protein>
<dbReference type="SMART" id="SM00448">
    <property type="entry name" value="REC"/>
    <property type="match status" value="1"/>
</dbReference>
<dbReference type="SUPFAM" id="SSF52172">
    <property type="entry name" value="CheY-like"/>
    <property type="match status" value="1"/>
</dbReference>
<dbReference type="GO" id="GO:0000160">
    <property type="term" value="P:phosphorelay signal transduction system"/>
    <property type="evidence" value="ECO:0007669"/>
    <property type="project" value="InterPro"/>
</dbReference>
<dbReference type="InterPro" id="IPR011006">
    <property type="entry name" value="CheY-like_superfamily"/>
</dbReference>
<accession>A0A5F1ZVA2</accession>
<dbReference type="EMBL" id="RQER01000006">
    <property type="protein sequence ID" value="TGK01165.1"/>
    <property type="molecule type" value="Genomic_DNA"/>
</dbReference>
<dbReference type="InterPro" id="IPR050595">
    <property type="entry name" value="Bact_response_regulator"/>
</dbReference>
<gene>
    <name evidence="4" type="ORF">EHO57_09455</name>
    <name evidence="5" type="ORF">EHQ53_09420</name>
</gene>
<evidence type="ECO:0000256" key="2">
    <source>
        <dbReference type="PROSITE-ProRule" id="PRU00169"/>
    </source>
</evidence>